<proteinExistence type="predicted"/>
<protein>
    <submittedName>
        <fullName evidence="1">Uncharacterized protein</fullName>
    </submittedName>
</protein>
<evidence type="ECO:0000313" key="1">
    <source>
        <dbReference type="EMBL" id="OHA64578.1"/>
    </source>
</evidence>
<dbReference type="EMBL" id="MHTT01000032">
    <property type="protein sequence ID" value="OHA64578.1"/>
    <property type="molecule type" value="Genomic_DNA"/>
</dbReference>
<reference evidence="1 2" key="1">
    <citation type="journal article" date="2016" name="Nat. Commun.">
        <title>Thousands of microbial genomes shed light on interconnected biogeochemical processes in an aquifer system.</title>
        <authorList>
            <person name="Anantharaman K."/>
            <person name="Brown C.T."/>
            <person name="Hug L.A."/>
            <person name="Sharon I."/>
            <person name="Castelle C.J."/>
            <person name="Probst A.J."/>
            <person name="Thomas B.C."/>
            <person name="Singh A."/>
            <person name="Wilkins M.J."/>
            <person name="Karaoz U."/>
            <person name="Brodie E.L."/>
            <person name="Williams K.H."/>
            <person name="Hubbard S.S."/>
            <person name="Banfield J.F."/>
        </authorList>
    </citation>
    <scope>NUCLEOTIDE SEQUENCE [LARGE SCALE GENOMIC DNA]</scope>
</reference>
<organism evidence="1 2">
    <name type="scientific">Candidatus Wildermuthbacteria bacterium RIFCSPHIGHO2_01_FULL_49_22b</name>
    <dbReference type="NCBI Taxonomy" id="1802448"/>
    <lineage>
        <taxon>Bacteria</taxon>
        <taxon>Candidatus Wildermuthiibacteriota</taxon>
    </lineage>
</organism>
<sequence length="88" mass="9514">MGKTTLQSGDELTLLADNSRSNLFLLREGGHVMVIRSEEGELPITGIGKVFSRNEARLLAIGLAVATGLSLEERGPVFPGNNVIFRFD</sequence>
<dbReference type="Proteomes" id="UP000178065">
    <property type="component" value="Unassembled WGS sequence"/>
</dbReference>
<accession>A0A1G2QW12</accession>
<gene>
    <name evidence="1" type="ORF">A2672_02105</name>
</gene>
<name>A0A1G2QW12_9BACT</name>
<dbReference type="STRING" id="1802448.A2672_02105"/>
<evidence type="ECO:0000313" key="2">
    <source>
        <dbReference type="Proteomes" id="UP000178065"/>
    </source>
</evidence>
<dbReference type="AlphaFoldDB" id="A0A1G2QW12"/>
<comment type="caution">
    <text evidence="1">The sequence shown here is derived from an EMBL/GenBank/DDBJ whole genome shotgun (WGS) entry which is preliminary data.</text>
</comment>